<reference evidence="3 5" key="3">
    <citation type="submission" date="2016-09" db="EMBL/GenBank/DDBJ databases">
        <authorList>
            <consortium name="Pathogen Informatics"/>
        </authorList>
    </citation>
    <scope>NUCLEOTIDE SEQUENCE [LARGE SCALE GENOMIC DNA]</scope>
</reference>
<feature type="coiled-coil region" evidence="1">
    <location>
        <begin position="15"/>
        <end position="141"/>
    </location>
</feature>
<dbReference type="VEuPathDB" id="PlasmoDB:PRCDC_1349000"/>
<proteinExistence type="predicted"/>
<keyword evidence="4" id="KW-1185">Reference proteome</keyword>
<organism evidence="2 4">
    <name type="scientific">Plasmodium reichenowi</name>
    <dbReference type="NCBI Taxonomy" id="5854"/>
    <lineage>
        <taxon>Eukaryota</taxon>
        <taxon>Sar</taxon>
        <taxon>Alveolata</taxon>
        <taxon>Apicomplexa</taxon>
        <taxon>Aconoidasida</taxon>
        <taxon>Haemosporida</taxon>
        <taxon>Plasmodiidae</taxon>
        <taxon>Plasmodium</taxon>
        <taxon>Plasmodium (Laverania)</taxon>
    </lineage>
</organism>
<dbReference type="Proteomes" id="UP000240500">
    <property type="component" value="Chromosome 13"/>
</dbReference>
<sequence>MVNPPFDINYFLSSCTNLEKSYEHLLKEKKLYELKLNQALISLQEINEKYEEERKNNLDVSLRISEQTHKIIKNENIFEDVQRQNEELKEKIEEINKEKELEKQLMEDKIKILKIQKEKENEEYEKQMRILKNELLKLNSVIVELDLDISSKDKEINNLSSYLKSCKEKHDKVVIEYEEKINDLIKQNEEREKKNKEALENIRNINDNLALNNLRNKLKLLQEDYNDLEKEYLYLKKSISKTSTKKHLITKRIQGKSICNNKISYKI</sequence>
<protein>
    <submittedName>
        <fullName evidence="2">Uncharacterized protein</fullName>
    </submittedName>
</protein>
<reference evidence="2" key="1">
    <citation type="submission" date="2014-01" db="EMBL/GenBank/DDBJ databases">
        <authorList>
            <person name="Aslett M."/>
        </authorList>
    </citation>
    <scope>NUCLEOTIDE SEQUENCE</scope>
    <source>
        <strain evidence="2">CDC</strain>
    </source>
</reference>
<gene>
    <name evidence="2" type="ORF">PRCDC_1349000</name>
    <name evidence="3" type="ORF">PRG01_1352500</name>
</gene>
<evidence type="ECO:0000313" key="2">
    <source>
        <dbReference type="EMBL" id="CDO66284.1"/>
    </source>
</evidence>
<evidence type="ECO:0000256" key="1">
    <source>
        <dbReference type="SAM" id="Coils"/>
    </source>
</evidence>
<dbReference type="EMBL" id="HG810774">
    <property type="protein sequence ID" value="CDO66284.1"/>
    <property type="molecule type" value="Genomic_DNA"/>
</dbReference>
<dbReference type="VEuPathDB" id="PlasmoDB:PRG01_1352500"/>
<name>A0A060RYD5_PLARE</name>
<dbReference type="EMBL" id="LT969576">
    <property type="protein sequence ID" value="SOV82128.1"/>
    <property type="molecule type" value="Genomic_DNA"/>
</dbReference>
<feature type="coiled-coil region" evidence="1">
    <location>
        <begin position="167"/>
        <end position="238"/>
    </location>
</feature>
<accession>A0A060RYD5</accession>
<dbReference type="AlphaFoldDB" id="A0A060RYD5"/>
<dbReference type="Proteomes" id="UP000027581">
    <property type="component" value="Unassembled WGS sequence"/>
</dbReference>
<evidence type="ECO:0000313" key="4">
    <source>
        <dbReference type="Proteomes" id="UP000027581"/>
    </source>
</evidence>
<keyword evidence="1" id="KW-0175">Coiled coil</keyword>
<dbReference type="OrthoDB" id="372098at2759"/>
<evidence type="ECO:0000313" key="5">
    <source>
        <dbReference type="Proteomes" id="UP000240500"/>
    </source>
</evidence>
<evidence type="ECO:0000313" key="3">
    <source>
        <dbReference type="EMBL" id="SOV82128.1"/>
    </source>
</evidence>
<reference evidence="2" key="2">
    <citation type="submission" date="2014-05" db="EMBL/GenBank/DDBJ databases">
        <title>The genome sequences of chimpanzee malaria parasites reveal the path to human adaptation.</title>
        <authorList>
            <person name="Otto T.D."/>
            <person name="Rayner J.C."/>
            <person name="Boehme U."/>
            <person name="Pain A."/>
            <person name="Spottiswoode N."/>
            <person name="Sanders M."/>
            <person name="Quail M."/>
            <person name="Ollomo B."/>
            <person name="Renaud F."/>
            <person name="Thomas A.W."/>
            <person name="Prugnolle F."/>
            <person name="Conway D.J."/>
            <person name="Newbold C."/>
            <person name="Berriman M."/>
        </authorList>
    </citation>
    <scope>NUCLEOTIDE SEQUENCE [LARGE SCALE GENOMIC DNA]</scope>
    <source>
        <strain evidence="2">CDC</strain>
    </source>
</reference>